<dbReference type="PANTHER" id="PTHR30419">
    <property type="entry name" value="HTH-TYPE TRANSCRIPTIONAL REGULATOR YBHD"/>
    <property type="match status" value="1"/>
</dbReference>
<dbReference type="AlphaFoldDB" id="A0A4Z1R392"/>
<evidence type="ECO:0000256" key="3">
    <source>
        <dbReference type="ARBA" id="ARBA00023125"/>
    </source>
</evidence>
<accession>A0A4Z1R392</accession>
<reference evidence="5" key="1">
    <citation type="submission" date="2022-10" db="EMBL/GenBank/DDBJ databases">
        <title>Complete genome sequence of Agrobacterium salinitolerans CFBP5507.</title>
        <authorList>
            <person name="Tchabashvili S."/>
            <person name="Yen H.-C."/>
            <person name="Haryono M."/>
            <person name="Lin Y.-C."/>
            <person name="Lai E.-M."/>
            <person name="Kuo C.-H."/>
        </authorList>
    </citation>
    <scope>NUCLEOTIDE SEQUENCE</scope>
    <source>
        <strain evidence="5">CFBP5507</strain>
    </source>
</reference>
<keyword evidence="4" id="KW-0804">Transcription</keyword>
<protein>
    <submittedName>
        <fullName evidence="5">LysR family transcriptional regulator</fullName>
    </submittedName>
</protein>
<evidence type="ECO:0000256" key="4">
    <source>
        <dbReference type="ARBA" id="ARBA00023163"/>
    </source>
</evidence>
<dbReference type="Gene3D" id="3.40.190.10">
    <property type="entry name" value="Periplasmic binding protein-like II"/>
    <property type="match status" value="2"/>
</dbReference>
<organism evidence="5 6">
    <name type="scientific">Agrobacterium salinitolerans</name>
    <dbReference type="NCBI Taxonomy" id="1183413"/>
    <lineage>
        <taxon>Bacteria</taxon>
        <taxon>Pseudomonadati</taxon>
        <taxon>Pseudomonadota</taxon>
        <taxon>Alphaproteobacteria</taxon>
        <taxon>Hyphomicrobiales</taxon>
        <taxon>Rhizobiaceae</taxon>
        <taxon>Rhizobium/Agrobacterium group</taxon>
        <taxon>Agrobacterium</taxon>
    </lineage>
</organism>
<dbReference type="Gene3D" id="1.10.10.10">
    <property type="entry name" value="Winged helix-like DNA-binding domain superfamily/Winged helix DNA-binding domain"/>
    <property type="match status" value="1"/>
</dbReference>
<keyword evidence="3" id="KW-0238">DNA-binding</keyword>
<dbReference type="RefSeq" id="WP_137412174.1">
    <property type="nucleotide sequence ID" value="NZ_CP074397.1"/>
</dbReference>
<evidence type="ECO:0000313" key="5">
    <source>
        <dbReference type="EMBL" id="UYZ10691.1"/>
    </source>
</evidence>
<dbReference type="GO" id="GO:0003677">
    <property type="term" value="F:DNA binding"/>
    <property type="evidence" value="ECO:0007669"/>
    <property type="project" value="UniProtKB-KW"/>
</dbReference>
<name>A0A4Z1R392_9HYPH</name>
<dbReference type="SUPFAM" id="SSF46785">
    <property type="entry name" value="Winged helix' DNA-binding domain"/>
    <property type="match status" value="1"/>
</dbReference>
<dbReference type="InterPro" id="IPR005119">
    <property type="entry name" value="LysR_subst-bd"/>
</dbReference>
<dbReference type="InterPro" id="IPR036388">
    <property type="entry name" value="WH-like_DNA-bd_sf"/>
</dbReference>
<dbReference type="PANTHER" id="PTHR30419:SF29">
    <property type="entry name" value="LYSR-FAMILY TRANSCRIPTIONAL REGULATOR"/>
    <property type="match status" value="1"/>
</dbReference>
<sequence length="288" mass="31223">MDIRFLQSLLAVIETGSITGAARREKLTPAAISQRIQALERSLNCKLFSRGAHSIQPTETCLALLPRARLLVRESAHLMDDALDGDLRGEVKIGAISTVLTGLLPAFIRETARQAPDLKLRLVPGSSLYLFEQLLAGALDIAILVEPPFALPKSLVGHRIRSEPLVYMTRADIVADDVLKHAAGEPFIRYDPVSWGGRIVGRYMETFDLSPDVVCDLDALETIAILVAQGLGNALVPAWQGLVPTGFNIVSASSGTTFSRNIVLLHEAIPARPNAVAFLLELLQPDDH</sequence>
<evidence type="ECO:0000313" key="6">
    <source>
        <dbReference type="Proteomes" id="UP000298735"/>
    </source>
</evidence>
<dbReference type="GO" id="GO:0005829">
    <property type="term" value="C:cytosol"/>
    <property type="evidence" value="ECO:0007669"/>
    <property type="project" value="TreeGrafter"/>
</dbReference>
<evidence type="ECO:0000256" key="2">
    <source>
        <dbReference type="ARBA" id="ARBA00023015"/>
    </source>
</evidence>
<dbReference type="Pfam" id="PF03466">
    <property type="entry name" value="LysR_substrate"/>
    <property type="match status" value="1"/>
</dbReference>
<comment type="similarity">
    <text evidence="1">Belongs to the LysR transcriptional regulatory family.</text>
</comment>
<dbReference type="InterPro" id="IPR036390">
    <property type="entry name" value="WH_DNA-bd_sf"/>
</dbReference>
<gene>
    <name evidence="5" type="ORF">CFBP5507_24070</name>
</gene>
<dbReference type="InterPro" id="IPR050950">
    <property type="entry name" value="HTH-type_LysR_regulators"/>
</dbReference>
<dbReference type="EMBL" id="CP109969">
    <property type="protein sequence ID" value="UYZ10691.1"/>
    <property type="molecule type" value="Genomic_DNA"/>
</dbReference>
<dbReference type="Proteomes" id="UP000298735">
    <property type="component" value="Chromosome Linear"/>
</dbReference>
<evidence type="ECO:0000256" key="1">
    <source>
        <dbReference type="ARBA" id="ARBA00009437"/>
    </source>
</evidence>
<dbReference type="OrthoDB" id="9811588at2"/>
<dbReference type="KEGG" id="asal:CFBP5507_24070"/>
<keyword evidence="2" id="KW-0805">Transcription regulation</keyword>
<dbReference type="InterPro" id="IPR000847">
    <property type="entry name" value="LysR_HTH_N"/>
</dbReference>
<dbReference type="SUPFAM" id="SSF53850">
    <property type="entry name" value="Periplasmic binding protein-like II"/>
    <property type="match status" value="1"/>
</dbReference>
<dbReference type="Pfam" id="PF00126">
    <property type="entry name" value="HTH_1"/>
    <property type="match status" value="1"/>
</dbReference>
<dbReference type="GO" id="GO:0003700">
    <property type="term" value="F:DNA-binding transcription factor activity"/>
    <property type="evidence" value="ECO:0007669"/>
    <property type="project" value="InterPro"/>
</dbReference>
<dbReference type="PROSITE" id="PS50931">
    <property type="entry name" value="HTH_LYSR"/>
    <property type="match status" value="1"/>
</dbReference>
<proteinExistence type="inferred from homology"/>